<feature type="domain" description="ABC transmembrane type-1" evidence="11">
    <location>
        <begin position="750"/>
        <end position="1021"/>
    </location>
</feature>
<dbReference type="InterPro" id="IPR036640">
    <property type="entry name" value="ABC1_TM_sf"/>
</dbReference>
<reference evidence="12 13" key="1">
    <citation type="submission" date="2022-05" db="EMBL/GenBank/DDBJ databases">
        <authorList>
            <consortium name="Genoscope - CEA"/>
            <person name="William W."/>
        </authorList>
    </citation>
    <scope>NUCLEOTIDE SEQUENCE [LARGE SCALE GENOMIC DNA]</scope>
</reference>
<evidence type="ECO:0000256" key="9">
    <source>
        <dbReference type="SAM" id="Phobius"/>
    </source>
</evidence>
<dbReference type="InterPro" id="IPR044726">
    <property type="entry name" value="ABCC_6TM_D2"/>
</dbReference>
<dbReference type="InterPro" id="IPR003593">
    <property type="entry name" value="AAA+_ATPase"/>
</dbReference>
<dbReference type="Pfam" id="PF00664">
    <property type="entry name" value="ABC_membrane"/>
    <property type="match status" value="2"/>
</dbReference>
<proteinExistence type="inferred from homology"/>
<gene>
    <name evidence="12" type="ORF">PLOB_00004243</name>
</gene>
<keyword evidence="7 9" id="KW-1133">Transmembrane helix</keyword>
<accession>A0ABN8QBX8</accession>
<feature type="transmembrane region" description="Helical" evidence="9">
    <location>
        <begin position="220"/>
        <end position="241"/>
    </location>
</feature>
<feature type="domain" description="ABC transporter" evidence="10">
    <location>
        <begin position="1059"/>
        <end position="1292"/>
    </location>
</feature>
<dbReference type="CDD" id="cd18580">
    <property type="entry name" value="ABC_6TM_ABCC_D2"/>
    <property type="match status" value="1"/>
</dbReference>
<feature type="transmembrane region" description="Helical" evidence="9">
    <location>
        <begin position="106"/>
        <end position="130"/>
    </location>
</feature>
<feature type="domain" description="ABC transmembrane type-1" evidence="11">
    <location>
        <begin position="106"/>
        <end position="375"/>
    </location>
</feature>
<evidence type="ECO:0000256" key="5">
    <source>
        <dbReference type="ARBA" id="ARBA00022741"/>
    </source>
</evidence>
<evidence type="ECO:0000256" key="6">
    <source>
        <dbReference type="ARBA" id="ARBA00022840"/>
    </source>
</evidence>
<dbReference type="SMART" id="SM00382">
    <property type="entry name" value="AAA"/>
    <property type="match status" value="2"/>
</dbReference>
<dbReference type="Gene3D" id="1.20.1560.10">
    <property type="entry name" value="ABC transporter type 1, transmembrane domain"/>
    <property type="match status" value="2"/>
</dbReference>
<dbReference type="PANTHER" id="PTHR24223:SF456">
    <property type="entry name" value="MULTIDRUG RESISTANCE-ASSOCIATED PROTEIN LETHAL(2)03659"/>
    <property type="match status" value="1"/>
</dbReference>
<evidence type="ECO:0008006" key="14">
    <source>
        <dbReference type="Google" id="ProtNLM"/>
    </source>
</evidence>
<feature type="transmembrane region" description="Helical" evidence="9">
    <location>
        <begin position="142"/>
        <end position="163"/>
    </location>
</feature>
<dbReference type="PROSITE" id="PS00211">
    <property type="entry name" value="ABC_TRANSPORTER_1"/>
    <property type="match status" value="2"/>
</dbReference>
<feature type="transmembrane region" description="Helical" evidence="9">
    <location>
        <begin position="359"/>
        <end position="374"/>
    </location>
</feature>
<dbReference type="InterPro" id="IPR011527">
    <property type="entry name" value="ABC1_TM_dom"/>
</dbReference>
<dbReference type="CDD" id="cd18579">
    <property type="entry name" value="ABC_6TM_ABCC_D1"/>
    <property type="match status" value="1"/>
</dbReference>
<evidence type="ECO:0000256" key="1">
    <source>
        <dbReference type="ARBA" id="ARBA00004141"/>
    </source>
</evidence>
<dbReference type="Proteomes" id="UP001159405">
    <property type="component" value="Unassembled WGS sequence"/>
</dbReference>
<feature type="transmembrane region" description="Helical" evidence="9">
    <location>
        <begin position="745"/>
        <end position="767"/>
    </location>
</feature>
<feature type="transmembrane region" description="Helical" evidence="9">
    <location>
        <begin position="787"/>
        <end position="811"/>
    </location>
</feature>
<dbReference type="InterPro" id="IPR017871">
    <property type="entry name" value="ABC_transporter-like_CS"/>
</dbReference>
<organism evidence="12 13">
    <name type="scientific">Porites lobata</name>
    <dbReference type="NCBI Taxonomy" id="104759"/>
    <lineage>
        <taxon>Eukaryota</taxon>
        <taxon>Metazoa</taxon>
        <taxon>Cnidaria</taxon>
        <taxon>Anthozoa</taxon>
        <taxon>Hexacorallia</taxon>
        <taxon>Scleractinia</taxon>
        <taxon>Fungiina</taxon>
        <taxon>Poritidae</taxon>
        <taxon>Porites</taxon>
    </lineage>
</organism>
<dbReference type="InterPro" id="IPR044746">
    <property type="entry name" value="ABCC_6TM_D1"/>
</dbReference>
<name>A0ABN8QBX8_9CNID</name>
<dbReference type="CDD" id="cd03250">
    <property type="entry name" value="ABCC_MRP_domain1"/>
    <property type="match status" value="1"/>
</dbReference>
<keyword evidence="8 9" id="KW-0472">Membrane</keyword>
<dbReference type="InterPro" id="IPR050173">
    <property type="entry name" value="ABC_transporter_C-like"/>
</dbReference>
<evidence type="ECO:0000259" key="10">
    <source>
        <dbReference type="PROSITE" id="PS50893"/>
    </source>
</evidence>
<evidence type="ECO:0000313" key="13">
    <source>
        <dbReference type="Proteomes" id="UP001159405"/>
    </source>
</evidence>
<dbReference type="PROSITE" id="PS50893">
    <property type="entry name" value="ABC_TRANSPORTER_2"/>
    <property type="match status" value="2"/>
</dbReference>
<protein>
    <recommendedName>
        <fullName evidence="14">Multidrug resistance-associated protein 4</fullName>
    </recommendedName>
</protein>
<dbReference type="InterPro" id="IPR027417">
    <property type="entry name" value="P-loop_NTPase"/>
</dbReference>
<evidence type="ECO:0000259" key="11">
    <source>
        <dbReference type="PROSITE" id="PS50929"/>
    </source>
</evidence>
<evidence type="ECO:0000256" key="2">
    <source>
        <dbReference type="ARBA" id="ARBA00009726"/>
    </source>
</evidence>
<dbReference type="SUPFAM" id="SSF90123">
    <property type="entry name" value="ABC transporter transmembrane region"/>
    <property type="match status" value="2"/>
</dbReference>
<evidence type="ECO:0000313" key="12">
    <source>
        <dbReference type="EMBL" id="CAH3160877.1"/>
    </source>
</evidence>
<feature type="transmembrane region" description="Helical" evidence="9">
    <location>
        <begin position="247"/>
        <end position="271"/>
    </location>
</feature>
<feature type="transmembrane region" description="Helical" evidence="9">
    <location>
        <begin position="882"/>
        <end position="903"/>
    </location>
</feature>
<comment type="caution">
    <text evidence="12">The sequence shown here is derived from an EMBL/GenBank/DDBJ whole genome shotgun (WGS) entry which is preliminary data.</text>
</comment>
<feature type="domain" description="ABC transporter" evidence="10">
    <location>
        <begin position="455"/>
        <end position="678"/>
    </location>
</feature>
<evidence type="ECO:0000256" key="4">
    <source>
        <dbReference type="ARBA" id="ARBA00022692"/>
    </source>
</evidence>
<dbReference type="EMBL" id="CALNXK010000118">
    <property type="protein sequence ID" value="CAH3160877.1"/>
    <property type="molecule type" value="Genomic_DNA"/>
</dbReference>
<keyword evidence="6" id="KW-0067">ATP-binding</keyword>
<keyword evidence="5" id="KW-0547">Nucleotide-binding</keyword>
<evidence type="ECO:0000256" key="8">
    <source>
        <dbReference type="ARBA" id="ARBA00023136"/>
    </source>
</evidence>
<keyword evidence="4 9" id="KW-0812">Transmembrane</keyword>
<dbReference type="CDD" id="cd03244">
    <property type="entry name" value="ABCC_MRP_domain2"/>
    <property type="match status" value="1"/>
</dbReference>
<dbReference type="SUPFAM" id="SSF52540">
    <property type="entry name" value="P-loop containing nucleoside triphosphate hydrolases"/>
    <property type="match status" value="2"/>
</dbReference>
<dbReference type="Pfam" id="PF00005">
    <property type="entry name" value="ABC_tran"/>
    <property type="match status" value="2"/>
</dbReference>
<comment type="similarity">
    <text evidence="2">Belongs to the ABC transporter superfamily. ABCC family. Conjugate transporter (TC 3.A.1.208) subfamily.</text>
</comment>
<evidence type="ECO:0000256" key="7">
    <source>
        <dbReference type="ARBA" id="ARBA00022989"/>
    </source>
</evidence>
<feature type="transmembrane region" description="Helical" evidence="9">
    <location>
        <begin position="968"/>
        <end position="990"/>
    </location>
</feature>
<comment type="subcellular location">
    <subcellularLocation>
        <location evidence="1">Membrane</location>
        <topology evidence="1">Multi-pass membrane protein</topology>
    </subcellularLocation>
</comment>
<keyword evidence="13" id="KW-1185">Reference proteome</keyword>
<dbReference type="PANTHER" id="PTHR24223">
    <property type="entry name" value="ATP-BINDING CASSETTE SUB-FAMILY C"/>
    <property type="match status" value="1"/>
</dbReference>
<dbReference type="PROSITE" id="PS50929">
    <property type="entry name" value="ABC_TM1F"/>
    <property type="match status" value="2"/>
</dbReference>
<sequence>MIKKGYETIKTDEDDDNHSATHPASSANFLSLLTCWWMNSTFRTGNKRPLNQSDFLPLNEEDRTRDQTERLQELWDFEVQRCSTNADRKPKLWKCFLRMLSCKEILFLLSFWFLESIFLVSVPLVLGLLLSSLNSAEIDRPLVYGCCLIIGMTGVFAATTHYAEFRCDLLGMRLSSALKGIIYRKILLVTQQSLLKTTTGKVMDLISNDVQRMETAPTGICVCFFSFSDIIVVSVLVYYLIGWQGLMGILFSTMLLPCVLFISSVCARLHLEISKVSDRRISLMNELVTGIRALKTHAWEEYYEKKVMDVRSSELWIILKKSALLSLVQGGEQSSASLSAFLSIVTLVLTGRFVSTSKAFMLLALLNVLIKMIVNRMGHAAPGVFEVFASFERIERFLLRENVSRLGSAEDTENFGSEENAQVKSPVEEQKEHLTIENGIVENHNGVPGKRDSKLSVSGLSCKLDNSSEKFLLRDISFVARENSLTVVTGPVGGGKSTLLATIAGEVTKTSGEIFCQGTIAYVPQSAWVFPGTIRENILFGEPFEAQRYADVLKACSLAEDISRFPQGDLTYVGERGVVFSGGQRARVSLARAVYADADVYILDDPLSAVDIKVGEHIFEECICKLLGNKIKILVTYAETCLKAGDQVVVLHKGFVAGKGTFQELQEDEKILDIIKDVSANNKRIKKVSPGKVKEKVMPTMCSKDAALTSGGFGENLEISEEEMATGSISFSLYWNYIRAGMHPVAIICLLLFFLVTQVVLVAPNIWLAILTRMTKEKQQDATTIQIYGILVAAAFGLGIVRAFLLFHVLLRSAQALHNRMVTCLLKALVLFFDTNPAGRILNRSSKDMGCIDELLPTTFLAVAQYFMMLITAVILPSVINGWFVFVTLPLIAAFVYLTWYYLNTSRELKRLESICRSPVFSHFSETMEGLSTIRTRKKEKGFLTRFYRHQDLHNEAFYMVKASSFWLAVRADLLCSVLITAVAFAFVLLSQDPALTGLVLVYTINTAKMCQFAVRQFGDVENAMTSVERIMAYTKLDTEPGYKIKALPPENWPSAGHVSFRDVSLRYYPGGPKVLKNLSFEIQEKQKLGIVGRTGDGKSSIVAALLRMPEADGEIVIDGVSVKTIQLQESRKSVSVLSQSPVLLSGTLRKNLDPLEKHRDDELWNVLEEVKMKKLVENLEGQLNYELLERGENLSVGERQLICLARTLLQQNKIVILDEPTASVDPKTEQTIWTTVREKLRNSTVIIIAHRLNTVKDCDEILVMKEGQVAEMDSLDVLLSREGGIFHNMAASQDLLS</sequence>
<feature type="transmembrane region" description="Helical" evidence="9">
    <location>
        <begin position="855"/>
        <end position="876"/>
    </location>
</feature>
<dbReference type="InterPro" id="IPR003439">
    <property type="entry name" value="ABC_transporter-like_ATP-bd"/>
</dbReference>
<keyword evidence="3" id="KW-0813">Transport</keyword>
<evidence type="ECO:0000256" key="3">
    <source>
        <dbReference type="ARBA" id="ARBA00022448"/>
    </source>
</evidence>
<dbReference type="Gene3D" id="3.40.50.300">
    <property type="entry name" value="P-loop containing nucleotide triphosphate hydrolases"/>
    <property type="match status" value="2"/>
</dbReference>